<dbReference type="Proteomes" id="UP000226431">
    <property type="component" value="Unassembled WGS sequence"/>
</dbReference>
<feature type="domain" description="Heterokaryon incompatibility" evidence="2">
    <location>
        <begin position="582"/>
        <end position="753"/>
    </location>
</feature>
<dbReference type="Pfam" id="PF06985">
    <property type="entry name" value="HET"/>
    <property type="match status" value="1"/>
</dbReference>
<protein>
    <recommendedName>
        <fullName evidence="6">Heterokaryon incompatibility domain-containing protein</fullName>
    </recommendedName>
</protein>
<accession>A0A2C5Z4H1</accession>
<dbReference type="PANTHER" id="PTHR24148">
    <property type="entry name" value="ANKYRIN REPEAT DOMAIN-CONTAINING PROTEIN 39 HOMOLOG-RELATED"/>
    <property type="match status" value="1"/>
</dbReference>
<evidence type="ECO:0008006" key="6">
    <source>
        <dbReference type="Google" id="ProtNLM"/>
    </source>
</evidence>
<feature type="domain" description="HNH nuclease" evidence="3">
    <location>
        <begin position="198"/>
        <end position="282"/>
    </location>
</feature>
<comment type="caution">
    <text evidence="4">The sequence shown here is derived from an EMBL/GenBank/DDBJ whole genome shotgun (WGS) entry which is preliminary data.</text>
</comment>
<dbReference type="PANTHER" id="PTHR24148:SF73">
    <property type="entry name" value="HET DOMAIN PROTEIN (AFU_ORTHOLOGUE AFUA_8G01020)"/>
    <property type="match status" value="1"/>
</dbReference>
<proteinExistence type="predicted"/>
<dbReference type="EMBL" id="NJES01000247">
    <property type="protein sequence ID" value="PHH74886.1"/>
    <property type="molecule type" value="Genomic_DNA"/>
</dbReference>
<dbReference type="InterPro" id="IPR052895">
    <property type="entry name" value="HetReg/Transcr_Mod"/>
</dbReference>
<keyword evidence="5" id="KW-1185">Reference proteome</keyword>
<evidence type="ECO:0000259" key="2">
    <source>
        <dbReference type="Pfam" id="PF06985"/>
    </source>
</evidence>
<feature type="compositionally biased region" description="Basic and acidic residues" evidence="1">
    <location>
        <begin position="139"/>
        <end position="197"/>
    </location>
</feature>
<name>A0A2C5Z4H1_9HYPO</name>
<feature type="compositionally biased region" description="Basic and acidic residues" evidence="1">
    <location>
        <begin position="445"/>
        <end position="472"/>
    </location>
</feature>
<reference evidence="4 5" key="1">
    <citation type="submission" date="2017-06" db="EMBL/GenBank/DDBJ databases">
        <title>Ant-infecting Ophiocordyceps genomes reveal a high diversity of potential behavioral manipulation genes and a possible major role for enterotoxins.</title>
        <authorList>
            <person name="De Bekker C."/>
            <person name="Evans H.C."/>
            <person name="Brachmann A."/>
            <person name="Hughes D.P."/>
        </authorList>
    </citation>
    <scope>NUCLEOTIDE SEQUENCE [LARGE SCALE GENOMIC DNA]</scope>
    <source>
        <strain evidence="4 5">Map16</strain>
    </source>
</reference>
<evidence type="ECO:0000313" key="4">
    <source>
        <dbReference type="EMBL" id="PHH74886.1"/>
    </source>
</evidence>
<dbReference type="InterPro" id="IPR003615">
    <property type="entry name" value="HNH_nuc"/>
</dbReference>
<dbReference type="OrthoDB" id="4928181at2759"/>
<dbReference type="Pfam" id="PF13391">
    <property type="entry name" value="HNH_2"/>
    <property type="match status" value="1"/>
</dbReference>
<dbReference type="AlphaFoldDB" id="A0A2C5Z4H1"/>
<sequence length="1087" mass="120265">MSAPVDPLRVAFVDKAGEFYDKNVRVRVDTALQFFEGNHAFESPVPLLPVEEAEERIRLARKIQLTWKAKKPHLKFTNVHLSAILNAPFSTLKEYADAPVKDLKYLALYSAMEKMPSLLDSFANRGGRKAASTQGSITGEKRSALPESSVESKRARVDEGVKGPTHEKGTEPPKDATKTIPRKQSEAVKAKKRDESRCVVTGHAGPESCHIIPFTWNNSAERNAHNAGLLQPICYLMFPDDIDGLNDLFVPGGVGATDRAWNLINLNRTLHQSWAKFAFGFKWLGSEEVDRDNSKVTIQLHWLPAPKDVKPDDEVGEDLGTTSGLLSKLRQTPRAANVGCHFMSSAQPVLTGNTFSLLLPKADAVKFSLVVKLQWALVRVGAMAGAANDRSFWGEGRRADSPEGSQVLSWLQGLESPLIDPEQGPLSPFGALPTRGRQAALEGRQAAKEGRPPKPESRRPERQRTPLRRSGEENDPLPGSSKAHTRSASAASQLSSHLSPRRVLGEILPVLLVLDPSSQPVMSRFVYQPLTPNQGEIRLIHLLPKPTAPISTFQPPSGAESHHDPPVACSISHVSLHNPPPYMALSYTWGDMSQTAHILVDDALFLVTKSLEVALLHLTPQQHPLTLWIDAVCINQDDSVEKTEQVEQMKHIYSLATSVTAWLGPSADNSDAAMRWIQRYGSLARDLGIGTTPELRLRPLLHTLESDPDKLPQRLRDFLADISAQLSTAAGVGLALSHLFSRSFWSRAWVVQEVVHGERLQFVCGRLAVSDELIHYSLRLLRNHGQYERLKTQSTGLKLPCNKFDVLNPVNIFKIRRAIGPFPLIYLIRTLKHFKATDPRDKIFALVSFASDAAAMGLHPDYRKPCEEIYMDTTVALLKNGFFDILSLCGENDANLDLPSWVPALTSMKQRVPQQQRAMNRTSVPVTTDLQPKFSASGCRPSVSISVWSPKTLLLQAKLVDVVTRVGSAWKQQALDRWIEDLKEFTCPETPALEPHQLKTVWRTAVADQEIRHGPDKPRLSTLELDKVHASLRNLDLRLADKQTFAALGLSNYIYQLQEVASGRRPFCTRTGRVGIGPGAVCAEATG</sequence>
<feature type="compositionally biased region" description="Low complexity" evidence="1">
    <location>
        <begin position="487"/>
        <end position="496"/>
    </location>
</feature>
<evidence type="ECO:0000313" key="5">
    <source>
        <dbReference type="Proteomes" id="UP000226431"/>
    </source>
</evidence>
<dbReference type="InterPro" id="IPR010730">
    <property type="entry name" value="HET"/>
</dbReference>
<feature type="region of interest" description="Disordered" evidence="1">
    <location>
        <begin position="129"/>
        <end position="199"/>
    </location>
</feature>
<feature type="region of interest" description="Disordered" evidence="1">
    <location>
        <begin position="439"/>
        <end position="496"/>
    </location>
</feature>
<organism evidence="4 5">
    <name type="scientific">Ophiocordyceps camponoti-rufipedis</name>
    <dbReference type="NCBI Taxonomy" id="2004952"/>
    <lineage>
        <taxon>Eukaryota</taxon>
        <taxon>Fungi</taxon>
        <taxon>Dikarya</taxon>
        <taxon>Ascomycota</taxon>
        <taxon>Pezizomycotina</taxon>
        <taxon>Sordariomycetes</taxon>
        <taxon>Hypocreomycetidae</taxon>
        <taxon>Hypocreales</taxon>
        <taxon>Ophiocordycipitaceae</taxon>
        <taxon>Ophiocordyceps</taxon>
    </lineage>
</organism>
<evidence type="ECO:0000259" key="3">
    <source>
        <dbReference type="Pfam" id="PF13391"/>
    </source>
</evidence>
<evidence type="ECO:0000256" key="1">
    <source>
        <dbReference type="SAM" id="MobiDB-lite"/>
    </source>
</evidence>
<gene>
    <name evidence="4" type="ORF">CDD80_2768</name>
</gene>